<feature type="domain" description="PDZ" evidence="4">
    <location>
        <begin position="62"/>
        <end position="129"/>
    </location>
</feature>
<comment type="subcellular location">
    <subcellularLocation>
        <location evidence="1">Cytoplasm</location>
        <location evidence="1">Cytoskeleton</location>
    </subcellularLocation>
</comment>
<dbReference type="PANTHER" id="PTHR10554:SF1">
    <property type="entry name" value="FI16515P1"/>
    <property type="match status" value="1"/>
</dbReference>
<evidence type="ECO:0000259" key="4">
    <source>
        <dbReference type="PROSITE" id="PS50106"/>
    </source>
</evidence>
<dbReference type="Proteomes" id="UP000663889">
    <property type="component" value="Unassembled WGS sequence"/>
</dbReference>
<keyword evidence="3" id="KW-0963">Cytoplasm</keyword>
<dbReference type="Proteomes" id="UP000663874">
    <property type="component" value="Unassembled WGS sequence"/>
</dbReference>
<dbReference type="SUPFAM" id="SSF50156">
    <property type="entry name" value="PDZ domain-like"/>
    <property type="match status" value="1"/>
</dbReference>
<reference evidence="6" key="1">
    <citation type="submission" date="2021-02" db="EMBL/GenBank/DDBJ databases">
        <authorList>
            <person name="Nowell W R."/>
        </authorList>
    </citation>
    <scope>NUCLEOTIDE SEQUENCE</scope>
</reference>
<dbReference type="InterPro" id="IPR036034">
    <property type="entry name" value="PDZ_sf"/>
</dbReference>
<evidence type="ECO:0000256" key="3">
    <source>
        <dbReference type="ARBA" id="ARBA00023212"/>
    </source>
</evidence>
<sequence length="215" mass="24661">MHDLQRLHSTEILFEDQVTLSDGRSKPYLVLLQLTSESLIIRPQNTNQISSLNNEDITVPRNVTIERHPITRSFGFSIKGGCDTGFPILISRVRDVNAHLLNIGDAILNINNEDISDLTHDQVITKLRNISNNQVNLTIKYMNNMAIYLFLTSSKSRTSKSIIQNGLKIRKLSSTKIKQDQKYRSKNYSSKYHDYAKQQCFQLTISHQQKVTKLN</sequence>
<dbReference type="InterPro" id="IPR001478">
    <property type="entry name" value="PDZ"/>
</dbReference>
<dbReference type="EMBL" id="CAJNOU010000116">
    <property type="protein sequence ID" value="CAF0872193.1"/>
    <property type="molecule type" value="Genomic_DNA"/>
</dbReference>
<dbReference type="Gene3D" id="2.30.42.10">
    <property type="match status" value="1"/>
</dbReference>
<evidence type="ECO:0000313" key="5">
    <source>
        <dbReference type="EMBL" id="CAF0872193.1"/>
    </source>
</evidence>
<gene>
    <name evidence="6" type="ORF">FNK824_LOCUS3099</name>
    <name evidence="5" type="ORF">SEV965_LOCUS4174</name>
</gene>
<accession>A0A818MVD0</accession>
<organism evidence="6 7">
    <name type="scientific">Rotaria sordida</name>
    <dbReference type="NCBI Taxonomy" id="392033"/>
    <lineage>
        <taxon>Eukaryota</taxon>
        <taxon>Metazoa</taxon>
        <taxon>Spiralia</taxon>
        <taxon>Gnathifera</taxon>
        <taxon>Rotifera</taxon>
        <taxon>Eurotatoria</taxon>
        <taxon>Bdelloidea</taxon>
        <taxon>Philodinida</taxon>
        <taxon>Philodinidae</taxon>
        <taxon>Rotaria</taxon>
    </lineage>
</organism>
<evidence type="ECO:0000313" key="7">
    <source>
        <dbReference type="Proteomes" id="UP000663874"/>
    </source>
</evidence>
<dbReference type="AlphaFoldDB" id="A0A818MVD0"/>
<dbReference type="PANTHER" id="PTHR10554">
    <property type="entry name" value="SYNTROPHIN"/>
    <property type="match status" value="1"/>
</dbReference>
<evidence type="ECO:0000256" key="1">
    <source>
        <dbReference type="ARBA" id="ARBA00004245"/>
    </source>
</evidence>
<protein>
    <recommendedName>
        <fullName evidence="4">PDZ domain-containing protein</fullName>
    </recommendedName>
</protein>
<dbReference type="GO" id="GO:0005198">
    <property type="term" value="F:structural molecule activity"/>
    <property type="evidence" value="ECO:0007669"/>
    <property type="project" value="InterPro"/>
</dbReference>
<dbReference type="EMBL" id="CAJOBE010000200">
    <property type="protein sequence ID" value="CAF3594614.1"/>
    <property type="molecule type" value="Genomic_DNA"/>
</dbReference>
<dbReference type="GO" id="GO:0016010">
    <property type="term" value="C:dystrophin-associated glycoprotein complex"/>
    <property type="evidence" value="ECO:0007669"/>
    <property type="project" value="TreeGrafter"/>
</dbReference>
<proteinExistence type="inferred from homology"/>
<comment type="similarity">
    <text evidence="2">Belongs to the syntrophin family.</text>
</comment>
<dbReference type="Pfam" id="PF00595">
    <property type="entry name" value="PDZ"/>
    <property type="match status" value="1"/>
</dbReference>
<comment type="caution">
    <text evidence="6">The sequence shown here is derived from an EMBL/GenBank/DDBJ whole genome shotgun (WGS) entry which is preliminary data.</text>
</comment>
<dbReference type="InterPro" id="IPR015482">
    <property type="entry name" value="Syntrophin"/>
</dbReference>
<evidence type="ECO:0000256" key="2">
    <source>
        <dbReference type="ARBA" id="ARBA00010798"/>
    </source>
</evidence>
<dbReference type="SMART" id="SM00228">
    <property type="entry name" value="PDZ"/>
    <property type="match status" value="1"/>
</dbReference>
<name>A0A818MVD0_9BILA</name>
<dbReference type="PROSITE" id="PS50106">
    <property type="entry name" value="PDZ"/>
    <property type="match status" value="1"/>
</dbReference>
<evidence type="ECO:0000313" key="6">
    <source>
        <dbReference type="EMBL" id="CAF3594614.1"/>
    </source>
</evidence>
<keyword evidence="3" id="KW-0206">Cytoskeleton</keyword>
<dbReference type="GO" id="GO:0005856">
    <property type="term" value="C:cytoskeleton"/>
    <property type="evidence" value="ECO:0007669"/>
    <property type="project" value="UniProtKB-SubCell"/>
</dbReference>